<evidence type="ECO:0000313" key="2">
    <source>
        <dbReference type="Proteomes" id="UP000654482"/>
    </source>
</evidence>
<sequence>MTQSFLANPSTTSPEAFPYCPLRQPEIPHRQPLKHLLIGSPKAVRGAIHALHVLGYAEVGAWSPLIPTTNEGEVMSILVRQVWVRE</sequence>
<dbReference type="EMBL" id="JADEWZ010000013">
    <property type="protein sequence ID" value="MBE9116292.1"/>
    <property type="molecule type" value="Genomic_DNA"/>
</dbReference>
<dbReference type="RefSeq" id="WP_194029388.1">
    <property type="nucleotide sequence ID" value="NZ_JADEWZ010000013.1"/>
</dbReference>
<proteinExistence type="predicted"/>
<gene>
    <name evidence="1" type="ORF">IQ249_10325</name>
</gene>
<protein>
    <submittedName>
        <fullName evidence="1">Uncharacterized protein</fullName>
    </submittedName>
</protein>
<evidence type="ECO:0000313" key="1">
    <source>
        <dbReference type="EMBL" id="MBE9116292.1"/>
    </source>
</evidence>
<keyword evidence="2" id="KW-1185">Reference proteome</keyword>
<dbReference type="Proteomes" id="UP000654482">
    <property type="component" value="Unassembled WGS sequence"/>
</dbReference>
<reference evidence="1" key="1">
    <citation type="submission" date="2020-10" db="EMBL/GenBank/DDBJ databases">
        <authorList>
            <person name="Castelo-Branco R."/>
            <person name="Eusebio N."/>
            <person name="Adriana R."/>
            <person name="Vieira A."/>
            <person name="Brugerolle De Fraissinette N."/>
            <person name="Rezende De Castro R."/>
            <person name="Schneider M.P."/>
            <person name="Vasconcelos V."/>
            <person name="Leao P.N."/>
        </authorList>
    </citation>
    <scope>NUCLEOTIDE SEQUENCE</scope>
    <source>
        <strain evidence="1">LEGE 07157</strain>
    </source>
</reference>
<name>A0A8J7DWE4_9CYAN</name>
<dbReference type="AlphaFoldDB" id="A0A8J7DWE4"/>
<accession>A0A8J7DWE4</accession>
<organism evidence="1 2">
    <name type="scientific">Lusitaniella coriacea LEGE 07157</name>
    <dbReference type="NCBI Taxonomy" id="945747"/>
    <lineage>
        <taxon>Bacteria</taxon>
        <taxon>Bacillati</taxon>
        <taxon>Cyanobacteriota</taxon>
        <taxon>Cyanophyceae</taxon>
        <taxon>Spirulinales</taxon>
        <taxon>Lusitaniellaceae</taxon>
        <taxon>Lusitaniella</taxon>
    </lineage>
</organism>
<comment type="caution">
    <text evidence="1">The sequence shown here is derived from an EMBL/GenBank/DDBJ whole genome shotgun (WGS) entry which is preliminary data.</text>
</comment>